<gene>
    <name evidence="2" type="ORF">T459_16324</name>
</gene>
<dbReference type="Pfam" id="PF00171">
    <property type="entry name" value="Aldedh"/>
    <property type="match status" value="1"/>
</dbReference>
<dbReference type="Gramene" id="PHT78272">
    <property type="protein sequence ID" value="PHT78272"/>
    <property type="gene ID" value="T459_16324"/>
</dbReference>
<keyword evidence="3" id="KW-1185">Reference proteome</keyword>
<accession>A0A2G2Z8D8</accession>
<dbReference type="InterPro" id="IPR016162">
    <property type="entry name" value="Ald_DH_N"/>
</dbReference>
<dbReference type="STRING" id="4072.A0A2G2Z8D8"/>
<name>A0A2G2Z8D8_CAPAN</name>
<reference evidence="2 3" key="1">
    <citation type="journal article" date="2014" name="Nat. Genet.">
        <title>Genome sequence of the hot pepper provides insights into the evolution of pungency in Capsicum species.</title>
        <authorList>
            <person name="Kim S."/>
            <person name="Park M."/>
            <person name="Yeom S.I."/>
            <person name="Kim Y.M."/>
            <person name="Lee J.M."/>
            <person name="Lee H.A."/>
            <person name="Seo E."/>
            <person name="Choi J."/>
            <person name="Cheong K."/>
            <person name="Kim K.T."/>
            <person name="Jung K."/>
            <person name="Lee G.W."/>
            <person name="Oh S.K."/>
            <person name="Bae C."/>
            <person name="Kim S.B."/>
            <person name="Lee H.Y."/>
            <person name="Kim S.Y."/>
            <person name="Kim M.S."/>
            <person name="Kang B.C."/>
            <person name="Jo Y.D."/>
            <person name="Yang H.B."/>
            <person name="Jeong H.J."/>
            <person name="Kang W.H."/>
            <person name="Kwon J.K."/>
            <person name="Shin C."/>
            <person name="Lim J.Y."/>
            <person name="Park J.H."/>
            <person name="Huh J.H."/>
            <person name="Kim J.S."/>
            <person name="Kim B.D."/>
            <person name="Cohen O."/>
            <person name="Paran I."/>
            <person name="Suh M.C."/>
            <person name="Lee S.B."/>
            <person name="Kim Y.K."/>
            <person name="Shin Y."/>
            <person name="Noh S.J."/>
            <person name="Park J."/>
            <person name="Seo Y.S."/>
            <person name="Kwon S.Y."/>
            <person name="Kim H.A."/>
            <person name="Park J.M."/>
            <person name="Kim H.J."/>
            <person name="Choi S.B."/>
            <person name="Bosland P.W."/>
            <person name="Reeves G."/>
            <person name="Jo S.H."/>
            <person name="Lee B.W."/>
            <person name="Cho H.T."/>
            <person name="Choi H.S."/>
            <person name="Lee M.S."/>
            <person name="Yu Y."/>
            <person name="Do Choi Y."/>
            <person name="Park B.S."/>
            <person name="van Deynze A."/>
            <person name="Ashrafi H."/>
            <person name="Hill T."/>
            <person name="Kim W.T."/>
            <person name="Pai H.S."/>
            <person name="Ahn H.K."/>
            <person name="Yeam I."/>
            <person name="Giovannoni J.J."/>
            <person name="Rose J.K."/>
            <person name="Sorensen I."/>
            <person name="Lee S.J."/>
            <person name="Kim R.W."/>
            <person name="Choi I.Y."/>
            <person name="Choi B.S."/>
            <person name="Lim J.S."/>
            <person name="Lee Y.H."/>
            <person name="Choi D."/>
        </authorList>
    </citation>
    <scope>NUCLEOTIDE SEQUENCE [LARGE SCALE GENOMIC DNA]</scope>
    <source>
        <strain evidence="3">cv. CM334</strain>
    </source>
</reference>
<dbReference type="SUPFAM" id="SSF53720">
    <property type="entry name" value="ALDH-like"/>
    <property type="match status" value="1"/>
</dbReference>
<evidence type="ECO:0000313" key="2">
    <source>
        <dbReference type="EMBL" id="PHT78272.1"/>
    </source>
</evidence>
<dbReference type="Proteomes" id="UP000222542">
    <property type="component" value="Unassembled WGS sequence"/>
</dbReference>
<feature type="domain" description="Aldehyde dehydrogenase" evidence="1">
    <location>
        <begin position="1"/>
        <end position="39"/>
    </location>
</feature>
<dbReference type="InterPro" id="IPR016161">
    <property type="entry name" value="Ald_DH/histidinol_DH"/>
</dbReference>
<evidence type="ECO:0000259" key="1">
    <source>
        <dbReference type="Pfam" id="PF00171"/>
    </source>
</evidence>
<comment type="caution">
    <text evidence="2">The sequence shown here is derived from an EMBL/GenBank/DDBJ whole genome shotgun (WGS) entry which is preliminary data.</text>
</comment>
<dbReference type="InterPro" id="IPR015590">
    <property type="entry name" value="Aldehyde_DH_dom"/>
</dbReference>
<dbReference type="Gene3D" id="3.40.605.10">
    <property type="entry name" value="Aldehyde Dehydrogenase, Chain A, domain 1"/>
    <property type="match status" value="1"/>
</dbReference>
<dbReference type="PANTHER" id="PTHR11699">
    <property type="entry name" value="ALDEHYDE DEHYDROGENASE-RELATED"/>
    <property type="match status" value="1"/>
</dbReference>
<protein>
    <recommendedName>
        <fullName evidence="1">Aldehyde dehydrogenase domain-containing protein</fullName>
    </recommendedName>
</protein>
<dbReference type="GO" id="GO:0016491">
    <property type="term" value="F:oxidoreductase activity"/>
    <property type="evidence" value="ECO:0007669"/>
    <property type="project" value="InterPro"/>
</dbReference>
<dbReference type="EMBL" id="AYRZ02000006">
    <property type="protein sequence ID" value="PHT78272.1"/>
    <property type="molecule type" value="Genomic_DNA"/>
</dbReference>
<proteinExistence type="predicted"/>
<dbReference type="AlphaFoldDB" id="A0A2G2Z8D8"/>
<reference evidence="2 3" key="2">
    <citation type="journal article" date="2017" name="Genome Biol.">
        <title>New reference genome sequences of hot pepper reveal the massive evolution of plant disease-resistance genes by retroduplication.</title>
        <authorList>
            <person name="Kim S."/>
            <person name="Park J."/>
            <person name="Yeom S.I."/>
            <person name="Kim Y.M."/>
            <person name="Seo E."/>
            <person name="Kim K.T."/>
            <person name="Kim M.S."/>
            <person name="Lee J.M."/>
            <person name="Cheong K."/>
            <person name="Shin H.S."/>
            <person name="Kim S.B."/>
            <person name="Han K."/>
            <person name="Lee J."/>
            <person name="Park M."/>
            <person name="Lee H.A."/>
            <person name="Lee H.Y."/>
            <person name="Lee Y."/>
            <person name="Oh S."/>
            <person name="Lee J.H."/>
            <person name="Choi E."/>
            <person name="Choi E."/>
            <person name="Lee S.E."/>
            <person name="Jeon J."/>
            <person name="Kim H."/>
            <person name="Choi G."/>
            <person name="Song H."/>
            <person name="Lee J."/>
            <person name="Lee S.C."/>
            <person name="Kwon J.K."/>
            <person name="Lee H.Y."/>
            <person name="Koo N."/>
            <person name="Hong Y."/>
            <person name="Kim R.W."/>
            <person name="Kang W.H."/>
            <person name="Huh J.H."/>
            <person name="Kang B.C."/>
            <person name="Yang T.J."/>
            <person name="Lee Y.H."/>
            <person name="Bennetzen J.L."/>
            <person name="Choi D."/>
        </authorList>
    </citation>
    <scope>NUCLEOTIDE SEQUENCE [LARGE SCALE GENOMIC DNA]</scope>
    <source>
        <strain evidence="3">cv. CM334</strain>
    </source>
</reference>
<evidence type="ECO:0000313" key="3">
    <source>
        <dbReference type="Proteomes" id="UP000222542"/>
    </source>
</evidence>
<organism evidence="2 3">
    <name type="scientific">Capsicum annuum</name>
    <name type="common">Capsicum pepper</name>
    <dbReference type="NCBI Taxonomy" id="4072"/>
    <lineage>
        <taxon>Eukaryota</taxon>
        <taxon>Viridiplantae</taxon>
        <taxon>Streptophyta</taxon>
        <taxon>Embryophyta</taxon>
        <taxon>Tracheophyta</taxon>
        <taxon>Spermatophyta</taxon>
        <taxon>Magnoliopsida</taxon>
        <taxon>eudicotyledons</taxon>
        <taxon>Gunneridae</taxon>
        <taxon>Pentapetalae</taxon>
        <taxon>asterids</taxon>
        <taxon>lamiids</taxon>
        <taxon>Solanales</taxon>
        <taxon>Solanaceae</taxon>
        <taxon>Solanoideae</taxon>
        <taxon>Capsiceae</taxon>
        <taxon>Capsicum</taxon>
    </lineage>
</organism>
<sequence length="74" mass="8411">MLSWKIGPTLACGNTIMLKTAEQTPLSAFYVANLLQEVAFKFPLLFHTLGKYTKFHLIGTLSRPKSSVFRFQNF</sequence>